<protein>
    <submittedName>
        <fullName evidence="2">Uncharacterized protein</fullName>
    </submittedName>
</protein>
<evidence type="ECO:0000256" key="1">
    <source>
        <dbReference type="SAM" id="MobiDB-lite"/>
    </source>
</evidence>
<organism evidence="2 3">
    <name type="scientific">Malus baccata</name>
    <name type="common">Siberian crab apple</name>
    <name type="synonym">Pyrus baccata</name>
    <dbReference type="NCBI Taxonomy" id="106549"/>
    <lineage>
        <taxon>Eukaryota</taxon>
        <taxon>Viridiplantae</taxon>
        <taxon>Streptophyta</taxon>
        <taxon>Embryophyta</taxon>
        <taxon>Tracheophyta</taxon>
        <taxon>Spermatophyta</taxon>
        <taxon>Magnoliopsida</taxon>
        <taxon>eudicotyledons</taxon>
        <taxon>Gunneridae</taxon>
        <taxon>Pentapetalae</taxon>
        <taxon>rosids</taxon>
        <taxon>fabids</taxon>
        <taxon>Rosales</taxon>
        <taxon>Rosaceae</taxon>
        <taxon>Amygdaloideae</taxon>
        <taxon>Maleae</taxon>
        <taxon>Malus</taxon>
    </lineage>
</organism>
<keyword evidence="3" id="KW-1185">Reference proteome</keyword>
<accession>A0A540N300</accession>
<dbReference type="Proteomes" id="UP000315295">
    <property type="component" value="Unassembled WGS sequence"/>
</dbReference>
<dbReference type="EMBL" id="VIEB01000122">
    <property type="protein sequence ID" value="TQE05437.1"/>
    <property type="molecule type" value="Genomic_DNA"/>
</dbReference>
<evidence type="ECO:0000313" key="2">
    <source>
        <dbReference type="EMBL" id="TQE05437.1"/>
    </source>
</evidence>
<feature type="region of interest" description="Disordered" evidence="1">
    <location>
        <begin position="81"/>
        <end position="105"/>
    </location>
</feature>
<comment type="caution">
    <text evidence="2">The sequence shown here is derived from an EMBL/GenBank/DDBJ whole genome shotgun (WGS) entry which is preliminary data.</text>
</comment>
<sequence>MTPKGKAEKGYHTHVGALLSSSRSVDYEFIYKRQFEEFSVMMDVRLRTVVEELEAERRGRIKVRRDVDNVPEDVKIDSYPKRPLGFEDLTTPSLQPDTSIGEAKSSPGKDIIEVIGLGVNCLTFDVDLSEIIKAKNTNDVAQSLA</sequence>
<dbReference type="AlphaFoldDB" id="A0A540N300"/>
<gene>
    <name evidence="2" type="ORF">C1H46_008939</name>
</gene>
<evidence type="ECO:0000313" key="3">
    <source>
        <dbReference type="Proteomes" id="UP000315295"/>
    </source>
</evidence>
<name>A0A540N300_MALBA</name>
<proteinExistence type="predicted"/>
<reference evidence="2 3" key="1">
    <citation type="journal article" date="2019" name="G3 (Bethesda)">
        <title>Sequencing of a Wild Apple (Malus baccata) Genome Unravels the Differences Between Cultivated and Wild Apple Species Regarding Disease Resistance and Cold Tolerance.</title>
        <authorList>
            <person name="Chen X."/>
        </authorList>
    </citation>
    <scope>NUCLEOTIDE SEQUENCE [LARGE SCALE GENOMIC DNA]</scope>
    <source>
        <strain evidence="3">cv. Shandingzi</strain>
        <tissue evidence="2">Leaves</tissue>
    </source>
</reference>